<dbReference type="GO" id="GO:0000981">
    <property type="term" value="F:DNA-binding transcription factor activity, RNA polymerase II-specific"/>
    <property type="evidence" value="ECO:0007669"/>
    <property type="project" value="InterPro"/>
</dbReference>
<name>A0A1L9V5C5_ASPGL</name>
<keyword evidence="2" id="KW-0238">DNA-binding</keyword>
<feature type="domain" description="Xylanolytic transcriptional activator regulatory" evidence="5">
    <location>
        <begin position="158"/>
        <end position="314"/>
    </location>
</feature>
<evidence type="ECO:0000256" key="3">
    <source>
        <dbReference type="ARBA" id="ARBA00023163"/>
    </source>
</evidence>
<dbReference type="SUPFAM" id="SSF57701">
    <property type="entry name" value="Zn2/Cys6 DNA-binding domain"/>
    <property type="match status" value="1"/>
</dbReference>
<dbReference type="GeneID" id="34466626"/>
<evidence type="ECO:0000313" key="6">
    <source>
        <dbReference type="EMBL" id="OJJ79123.1"/>
    </source>
</evidence>
<dbReference type="EMBL" id="KV878922">
    <property type="protein sequence ID" value="OJJ79123.1"/>
    <property type="molecule type" value="Genomic_DNA"/>
</dbReference>
<evidence type="ECO:0000259" key="5">
    <source>
        <dbReference type="Pfam" id="PF04082"/>
    </source>
</evidence>
<dbReference type="OrthoDB" id="2212170at2759"/>
<dbReference type="Proteomes" id="UP000184300">
    <property type="component" value="Unassembled WGS sequence"/>
</dbReference>
<evidence type="ECO:0000256" key="4">
    <source>
        <dbReference type="ARBA" id="ARBA00023242"/>
    </source>
</evidence>
<sequence>MYNPPKRARTAQSGACSYCVEQRERCYIGVRGIPCSNCRRLNLTCNGTASPEVQAKKRLPSATYCARGLFASQIRETKHEHLPRKNSIPAVAATDPLDNYISIVHQLLGPESLEPPISIDIPDYVSGLPNRLELVDLEYLENKGALCLPTSQFRKELLRSYILWVHPQVPVLDLEIFLRTIAVNNGDRSISLLLFHAVMFAASAFVDISHIHNEGYTSRKAARDVLFRRAKTLLELDCEDDRLSTVQALLLLIHWNDLPDAEKDASHWMGICSSLAMSIGLHHSPDNTAAMTPSQRQTWRRTWWSLYNHARLTAEDLLSMMSIEEDRGDSELIYMTMVTLNDFQFGVYSPEARAIVDDCEVLRTIEYQKSQALVFIEKTRLCRLAQFSRVSNQVSKLIHETDSPETKLSSKRNNLHPGEAGDLHRWLSQLPSNTQHQYPLALIPTEWERSIYLHRTWLRLLYLGSAYVACCDELRAAGNPFLDPFLDPMICPRSGLMDQYILDITDLFDEIDSLGLTKHLPSPSTALLILVLTFHRRLVDTGTPLEQVASARALHKCWKMMHKLQETSKLGVQMIALVRDTVCTDIWDQLSSKLLSS</sequence>
<evidence type="ECO:0000313" key="7">
    <source>
        <dbReference type="Proteomes" id="UP000184300"/>
    </source>
</evidence>
<dbReference type="RefSeq" id="XP_022395821.1">
    <property type="nucleotide sequence ID" value="XM_022550366.1"/>
</dbReference>
<evidence type="ECO:0000256" key="2">
    <source>
        <dbReference type="ARBA" id="ARBA00023125"/>
    </source>
</evidence>
<dbReference type="Pfam" id="PF04082">
    <property type="entry name" value="Fungal_trans"/>
    <property type="match status" value="1"/>
</dbReference>
<gene>
    <name evidence="6" type="ORF">ASPGLDRAFT_86090</name>
</gene>
<dbReference type="CDD" id="cd12148">
    <property type="entry name" value="fungal_TF_MHR"/>
    <property type="match status" value="1"/>
</dbReference>
<organism evidence="6 7">
    <name type="scientific">Aspergillus glaucus CBS 516.65</name>
    <dbReference type="NCBI Taxonomy" id="1160497"/>
    <lineage>
        <taxon>Eukaryota</taxon>
        <taxon>Fungi</taxon>
        <taxon>Dikarya</taxon>
        <taxon>Ascomycota</taxon>
        <taxon>Pezizomycotina</taxon>
        <taxon>Eurotiomycetes</taxon>
        <taxon>Eurotiomycetidae</taxon>
        <taxon>Eurotiales</taxon>
        <taxon>Aspergillaceae</taxon>
        <taxon>Aspergillus</taxon>
        <taxon>Aspergillus subgen. Aspergillus</taxon>
    </lineage>
</organism>
<dbReference type="VEuPathDB" id="FungiDB:ASPGLDRAFT_86090"/>
<dbReference type="InterPro" id="IPR052761">
    <property type="entry name" value="Fungal_Detox/Toxin_TFs"/>
</dbReference>
<dbReference type="AlphaFoldDB" id="A0A1L9V5C5"/>
<keyword evidence="1" id="KW-0805">Transcription regulation</keyword>
<keyword evidence="3" id="KW-0804">Transcription</keyword>
<accession>A0A1L9V5C5</accession>
<protein>
    <recommendedName>
        <fullName evidence="5">Xylanolytic transcriptional activator regulatory domain-containing protein</fullName>
    </recommendedName>
</protein>
<keyword evidence="7" id="KW-1185">Reference proteome</keyword>
<dbReference type="PANTHER" id="PTHR47425">
    <property type="entry name" value="FARB-RELATED"/>
    <property type="match status" value="1"/>
</dbReference>
<dbReference type="GO" id="GO:0003677">
    <property type="term" value="F:DNA binding"/>
    <property type="evidence" value="ECO:0007669"/>
    <property type="project" value="UniProtKB-KW"/>
</dbReference>
<dbReference type="GO" id="GO:0008270">
    <property type="term" value="F:zinc ion binding"/>
    <property type="evidence" value="ECO:0007669"/>
    <property type="project" value="InterPro"/>
</dbReference>
<reference evidence="7" key="1">
    <citation type="journal article" date="2017" name="Genome Biol.">
        <title>Comparative genomics reveals high biological diversity and specific adaptations in the industrially and medically important fungal genus Aspergillus.</title>
        <authorList>
            <person name="de Vries R.P."/>
            <person name="Riley R."/>
            <person name="Wiebenga A."/>
            <person name="Aguilar-Osorio G."/>
            <person name="Amillis S."/>
            <person name="Uchima C.A."/>
            <person name="Anderluh G."/>
            <person name="Asadollahi M."/>
            <person name="Askin M."/>
            <person name="Barry K."/>
            <person name="Battaglia E."/>
            <person name="Bayram O."/>
            <person name="Benocci T."/>
            <person name="Braus-Stromeyer S.A."/>
            <person name="Caldana C."/>
            <person name="Canovas D."/>
            <person name="Cerqueira G.C."/>
            <person name="Chen F."/>
            <person name="Chen W."/>
            <person name="Choi C."/>
            <person name="Clum A."/>
            <person name="Dos Santos R.A."/>
            <person name="Damasio A.R."/>
            <person name="Diallinas G."/>
            <person name="Emri T."/>
            <person name="Fekete E."/>
            <person name="Flipphi M."/>
            <person name="Freyberg S."/>
            <person name="Gallo A."/>
            <person name="Gournas C."/>
            <person name="Habgood R."/>
            <person name="Hainaut M."/>
            <person name="Harispe M.L."/>
            <person name="Henrissat B."/>
            <person name="Hilden K.S."/>
            <person name="Hope R."/>
            <person name="Hossain A."/>
            <person name="Karabika E."/>
            <person name="Karaffa L."/>
            <person name="Karanyi Z."/>
            <person name="Krasevec N."/>
            <person name="Kuo A."/>
            <person name="Kusch H."/>
            <person name="LaButti K."/>
            <person name="Lagendijk E.L."/>
            <person name="Lapidus A."/>
            <person name="Levasseur A."/>
            <person name="Lindquist E."/>
            <person name="Lipzen A."/>
            <person name="Logrieco A.F."/>
            <person name="MacCabe A."/>
            <person name="Maekelae M.R."/>
            <person name="Malavazi I."/>
            <person name="Melin P."/>
            <person name="Meyer V."/>
            <person name="Mielnichuk N."/>
            <person name="Miskei M."/>
            <person name="Molnar A.P."/>
            <person name="Mule G."/>
            <person name="Ngan C.Y."/>
            <person name="Orejas M."/>
            <person name="Orosz E."/>
            <person name="Ouedraogo J.P."/>
            <person name="Overkamp K.M."/>
            <person name="Park H.-S."/>
            <person name="Perrone G."/>
            <person name="Piumi F."/>
            <person name="Punt P.J."/>
            <person name="Ram A.F."/>
            <person name="Ramon A."/>
            <person name="Rauscher S."/>
            <person name="Record E."/>
            <person name="Riano-Pachon D.M."/>
            <person name="Robert V."/>
            <person name="Roehrig J."/>
            <person name="Ruller R."/>
            <person name="Salamov A."/>
            <person name="Salih N.S."/>
            <person name="Samson R.A."/>
            <person name="Sandor E."/>
            <person name="Sanguinetti M."/>
            <person name="Schuetze T."/>
            <person name="Sepcic K."/>
            <person name="Shelest E."/>
            <person name="Sherlock G."/>
            <person name="Sophianopoulou V."/>
            <person name="Squina F.M."/>
            <person name="Sun H."/>
            <person name="Susca A."/>
            <person name="Todd R.B."/>
            <person name="Tsang A."/>
            <person name="Unkles S.E."/>
            <person name="van de Wiele N."/>
            <person name="van Rossen-Uffink D."/>
            <person name="Oliveira J.V."/>
            <person name="Vesth T.C."/>
            <person name="Visser J."/>
            <person name="Yu J.-H."/>
            <person name="Zhou M."/>
            <person name="Andersen M.R."/>
            <person name="Archer D.B."/>
            <person name="Baker S.E."/>
            <person name="Benoit I."/>
            <person name="Brakhage A.A."/>
            <person name="Braus G.H."/>
            <person name="Fischer R."/>
            <person name="Frisvad J.C."/>
            <person name="Goldman G.H."/>
            <person name="Houbraken J."/>
            <person name="Oakley B."/>
            <person name="Pocsi I."/>
            <person name="Scazzocchio C."/>
            <person name="Seiboth B."/>
            <person name="vanKuyk P.A."/>
            <person name="Wortman J."/>
            <person name="Dyer P.S."/>
            <person name="Grigoriev I.V."/>
        </authorList>
    </citation>
    <scope>NUCLEOTIDE SEQUENCE [LARGE SCALE GENOMIC DNA]</scope>
    <source>
        <strain evidence="7">CBS 516.65</strain>
    </source>
</reference>
<keyword evidence="4" id="KW-0539">Nucleus</keyword>
<evidence type="ECO:0000256" key="1">
    <source>
        <dbReference type="ARBA" id="ARBA00023015"/>
    </source>
</evidence>
<dbReference type="InterPro" id="IPR007219">
    <property type="entry name" value="XnlR_reg_dom"/>
</dbReference>
<dbReference type="InterPro" id="IPR036864">
    <property type="entry name" value="Zn2-C6_fun-type_DNA-bd_sf"/>
</dbReference>
<proteinExistence type="predicted"/>
<dbReference type="PANTHER" id="PTHR47425:SF2">
    <property type="entry name" value="FARB-RELATED"/>
    <property type="match status" value="1"/>
</dbReference>
<dbReference type="STRING" id="1160497.A0A1L9V5C5"/>
<dbReference type="GO" id="GO:0006351">
    <property type="term" value="P:DNA-templated transcription"/>
    <property type="evidence" value="ECO:0007669"/>
    <property type="project" value="InterPro"/>
</dbReference>